<dbReference type="AlphaFoldDB" id="A0A239BIR6"/>
<feature type="region of interest" description="Disordered" evidence="1">
    <location>
        <begin position="48"/>
        <end position="67"/>
    </location>
</feature>
<evidence type="ECO:0000313" key="3">
    <source>
        <dbReference type="Proteomes" id="UP000198282"/>
    </source>
</evidence>
<gene>
    <name evidence="2" type="ORF">SAMN05216276_1003196</name>
</gene>
<dbReference type="Proteomes" id="UP000198282">
    <property type="component" value="Unassembled WGS sequence"/>
</dbReference>
<reference evidence="2 3" key="1">
    <citation type="submission" date="2017-06" db="EMBL/GenBank/DDBJ databases">
        <authorList>
            <person name="Kim H.J."/>
            <person name="Triplett B.A."/>
        </authorList>
    </citation>
    <scope>NUCLEOTIDE SEQUENCE [LARGE SCALE GENOMIC DNA]</scope>
    <source>
        <strain evidence="2 3">CGMCC 4.2132</strain>
    </source>
</reference>
<protein>
    <submittedName>
        <fullName evidence="2">Uncharacterized protein</fullName>
    </submittedName>
</protein>
<organism evidence="2 3">
    <name type="scientific">Streptosporangium subroseum</name>
    <dbReference type="NCBI Taxonomy" id="106412"/>
    <lineage>
        <taxon>Bacteria</taxon>
        <taxon>Bacillati</taxon>
        <taxon>Actinomycetota</taxon>
        <taxon>Actinomycetes</taxon>
        <taxon>Streptosporangiales</taxon>
        <taxon>Streptosporangiaceae</taxon>
        <taxon>Streptosporangium</taxon>
    </lineage>
</organism>
<dbReference type="EMBL" id="FZOD01000003">
    <property type="protein sequence ID" value="SNS06943.1"/>
    <property type="molecule type" value="Genomic_DNA"/>
</dbReference>
<keyword evidence="3" id="KW-1185">Reference proteome</keyword>
<sequence>MPLVILIHLSLDWSWHSIRIYSGAESAALIAAAGPDVWSTHLRTPFGEGGRPSEIVRRPTAPKHHDPHDIWAHHIVRPRAGDRLTRTLLPDGLAGGLLPAGWLSSTWPDFAPDRPARRFPEASPVRPASVGLLIRLGISLT</sequence>
<evidence type="ECO:0000256" key="1">
    <source>
        <dbReference type="SAM" id="MobiDB-lite"/>
    </source>
</evidence>
<name>A0A239BIR6_9ACTN</name>
<proteinExistence type="predicted"/>
<evidence type="ECO:0000313" key="2">
    <source>
        <dbReference type="EMBL" id="SNS06943.1"/>
    </source>
</evidence>
<dbReference type="RefSeq" id="WP_089205902.1">
    <property type="nucleotide sequence ID" value="NZ_FZOD01000003.1"/>
</dbReference>
<accession>A0A239BIR6</accession>